<keyword evidence="3" id="KW-1003">Cell membrane</keyword>
<dbReference type="SUPFAM" id="SSF161098">
    <property type="entry name" value="MetI-like"/>
    <property type="match status" value="1"/>
</dbReference>
<dbReference type="Proteomes" id="UP001500804">
    <property type="component" value="Unassembled WGS sequence"/>
</dbReference>
<accession>A0ABP9NVL7</accession>
<organism evidence="9 10">
    <name type="scientific">Pseudonocardia adelaidensis</name>
    <dbReference type="NCBI Taxonomy" id="648754"/>
    <lineage>
        <taxon>Bacteria</taxon>
        <taxon>Bacillati</taxon>
        <taxon>Actinomycetota</taxon>
        <taxon>Actinomycetes</taxon>
        <taxon>Pseudonocardiales</taxon>
        <taxon>Pseudonocardiaceae</taxon>
        <taxon>Pseudonocardia</taxon>
    </lineage>
</organism>
<dbReference type="Gene3D" id="1.10.3720.10">
    <property type="entry name" value="MetI-like"/>
    <property type="match status" value="1"/>
</dbReference>
<evidence type="ECO:0000313" key="9">
    <source>
        <dbReference type="EMBL" id="GAA5134749.1"/>
    </source>
</evidence>
<feature type="transmembrane region" description="Helical" evidence="7">
    <location>
        <begin position="237"/>
        <end position="258"/>
    </location>
</feature>
<dbReference type="PANTHER" id="PTHR32243">
    <property type="entry name" value="MALTOSE TRANSPORT SYSTEM PERMEASE-RELATED"/>
    <property type="match status" value="1"/>
</dbReference>
<feature type="transmembrane region" description="Helical" evidence="7">
    <location>
        <begin position="180"/>
        <end position="208"/>
    </location>
</feature>
<evidence type="ECO:0000313" key="10">
    <source>
        <dbReference type="Proteomes" id="UP001500804"/>
    </source>
</evidence>
<dbReference type="CDD" id="cd06261">
    <property type="entry name" value="TM_PBP2"/>
    <property type="match status" value="1"/>
</dbReference>
<proteinExistence type="inferred from homology"/>
<dbReference type="InterPro" id="IPR050901">
    <property type="entry name" value="BP-dep_ABC_trans_perm"/>
</dbReference>
<evidence type="ECO:0000256" key="7">
    <source>
        <dbReference type="RuleBase" id="RU363032"/>
    </source>
</evidence>
<feature type="transmembrane region" description="Helical" evidence="7">
    <location>
        <begin position="12"/>
        <end position="32"/>
    </location>
</feature>
<evidence type="ECO:0000259" key="8">
    <source>
        <dbReference type="PROSITE" id="PS50928"/>
    </source>
</evidence>
<evidence type="ECO:0000256" key="6">
    <source>
        <dbReference type="ARBA" id="ARBA00023136"/>
    </source>
</evidence>
<keyword evidence="10" id="KW-1185">Reference proteome</keyword>
<protein>
    <submittedName>
        <fullName evidence="9">Carbohydrate ABC transporter permease</fullName>
    </submittedName>
</protein>
<evidence type="ECO:0000256" key="1">
    <source>
        <dbReference type="ARBA" id="ARBA00004651"/>
    </source>
</evidence>
<name>A0ABP9NVL7_9PSEU</name>
<keyword evidence="4 7" id="KW-0812">Transmembrane</keyword>
<comment type="caution">
    <text evidence="9">The sequence shown here is derived from an EMBL/GenBank/DDBJ whole genome shotgun (WGS) entry which is preliminary data.</text>
</comment>
<dbReference type="InterPro" id="IPR035906">
    <property type="entry name" value="MetI-like_sf"/>
</dbReference>
<comment type="subcellular location">
    <subcellularLocation>
        <location evidence="1 7">Cell membrane</location>
        <topology evidence="1 7">Multi-pass membrane protein</topology>
    </subcellularLocation>
</comment>
<evidence type="ECO:0000256" key="5">
    <source>
        <dbReference type="ARBA" id="ARBA00022989"/>
    </source>
</evidence>
<evidence type="ECO:0000256" key="2">
    <source>
        <dbReference type="ARBA" id="ARBA00022448"/>
    </source>
</evidence>
<dbReference type="InterPro" id="IPR000515">
    <property type="entry name" value="MetI-like"/>
</dbReference>
<gene>
    <name evidence="9" type="ORF">GCM10023320_63150</name>
</gene>
<keyword evidence="5 7" id="KW-1133">Transmembrane helix</keyword>
<dbReference type="PANTHER" id="PTHR32243:SF18">
    <property type="entry name" value="INNER MEMBRANE ABC TRANSPORTER PERMEASE PROTEIN YCJP"/>
    <property type="match status" value="1"/>
</dbReference>
<reference evidence="10" key="1">
    <citation type="journal article" date="2019" name="Int. J. Syst. Evol. Microbiol.">
        <title>The Global Catalogue of Microorganisms (GCM) 10K type strain sequencing project: providing services to taxonomists for standard genome sequencing and annotation.</title>
        <authorList>
            <consortium name="The Broad Institute Genomics Platform"/>
            <consortium name="The Broad Institute Genome Sequencing Center for Infectious Disease"/>
            <person name="Wu L."/>
            <person name="Ma J."/>
        </authorList>
    </citation>
    <scope>NUCLEOTIDE SEQUENCE [LARGE SCALE GENOMIC DNA]</scope>
    <source>
        <strain evidence="10">JCM 18302</strain>
    </source>
</reference>
<dbReference type="Pfam" id="PF00528">
    <property type="entry name" value="BPD_transp_1"/>
    <property type="match status" value="1"/>
</dbReference>
<comment type="similarity">
    <text evidence="7">Belongs to the binding-protein-dependent transport system permease family.</text>
</comment>
<dbReference type="RefSeq" id="WP_345610085.1">
    <property type="nucleotide sequence ID" value="NZ_BAABJO010000030.1"/>
</dbReference>
<evidence type="ECO:0000256" key="3">
    <source>
        <dbReference type="ARBA" id="ARBA00022475"/>
    </source>
</evidence>
<feature type="transmembrane region" description="Helical" evidence="7">
    <location>
        <begin position="106"/>
        <end position="131"/>
    </location>
</feature>
<dbReference type="PROSITE" id="PS50928">
    <property type="entry name" value="ABC_TM1"/>
    <property type="match status" value="1"/>
</dbReference>
<evidence type="ECO:0000256" key="4">
    <source>
        <dbReference type="ARBA" id="ARBA00022692"/>
    </source>
</evidence>
<sequence>MTGKRSWPLQVLMWIVTALFAVPVLWLLVLAIRPSDITVANPLDFSFVPDLGAFGYVFGPGGPGMNGLVSSLIQSLGATAVALPLATLACYGLTRFEYRGRQVIGAWYLGLMLAPPVVFVIPLFILLARIGVIGTDLAVVIAFQTFALPLAVLLLRGFFEELPVELEEAAMMDGCSRPRVLWSVLLPVVRPGLLVSAIFAFCFCWNNLLFAMPLTGGETVPLTVRALSFFATSGVSWSYIGATAVVSMLVPMLLFFAFRRHIVSGLTFGAVKG</sequence>
<feature type="domain" description="ABC transmembrane type-1" evidence="8">
    <location>
        <begin position="68"/>
        <end position="258"/>
    </location>
</feature>
<feature type="transmembrane region" description="Helical" evidence="7">
    <location>
        <begin position="137"/>
        <end position="159"/>
    </location>
</feature>
<feature type="transmembrane region" description="Helical" evidence="7">
    <location>
        <begin position="72"/>
        <end position="94"/>
    </location>
</feature>
<keyword evidence="6 7" id="KW-0472">Membrane</keyword>
<dbReference type="EMBL" id="BAABJO010000030">
    <property type="protein sequence ID" value="GAA5134749.1"/>
    <property type="molecule type" value="Genomic_DNA"/>
</dbReference>
<keyword evidence="2 7" id="KW-0813">Transport</keyword>